<feature type="compositionally biased region" description="Basic and acidic residues" evidence="4">
    <location>
        <begin position="728"/>
        <end position="741"/>
    </location>
</feature>
<dbReference type="SUPFAM" id="SSF48403">
    <property type="entry name" value="Ankyrin repeat"/>
    <property type="match status" value="2"/>
</dbReference>
<organism evidence="5 6">
    <name type="scientific">Lymnaea stagnalis</name>
    <name type="common">Great pond snail</name>
    <name type="synonym">Helix stagnalis</name>
    <dbReference type="NCBI Taxonomy" id="6523"/>
    <lineage>
        <taxon>Eukaryota</taxon>
        <taxon>Metazoa</taxon>
        <taxon>Spiralia</taxon>
        <taxon>Lophotrochozoa</taxon>
        <taxon>Mollusca</taxon>
        <taxon>Gastropoda</taxon>
        <taxon>Heterobranchia</taxon>
        <taxon>Euthyneura</taxon>
        <taxon>Panpulmonata</taxon>
        <taxon>Hygrophila</taxon>
        <taxon>Lymnaeoidea</taxon>
        <taxon>Lymnaeidae</taxon>
        <taxon>Lymnaea</taxon>
    </lineage>
</organism>
<accession>A0AAV2HUU2</accession>
<keyword evidence="6" id="KW-1185">Reference proteome</keyword>
<evidence type="ECO:0000256" key="2">
    <source>
        <dbReference type="ARBA" id="ARBA00023043"/>
    </source>
</evidence>
<evidence type="ECO:0000256" key="4">
    <source>
        <dbReference type="SAM" id="MobiDB-lite"/>
    </source>
</evidence>
<feature type="compositionally biased region" description="Basic residues" evidence="4">
    <location>
        <begin position="742"/>
        <end position="756"/>
    </location>
</feature>
<dbReference type="Proteomes" id="UP001497497">
    <property type="component" value="Unassembled WGS sequence"/>
</dbReference>
<feature type="repeat" description="ANK" evidence="3">
    <location>
        <begin position="72"/>
        <end position="104"/>
    </location>
</feature>
<dbReference type="Pfam" id="PF12796">
    <property type="entry name" value="Ank_2"/>
    <property type="match status" value="3"/>
</dbReference>
<feature type="repeat" description="ANK" evidence="3">
    <location>
        <begin position="347"/>
        <end position="382"/>
    </location>
</feature>
<dbReference type="Pfam" id="PF00023">
    <property type="entry name" value="Ank"/>
    <property type="match status" value="1"/>
</dbReference>
<dbReference type="PANTHER" id="PTHR24173">
    <property type="entry name" value="ANKYRIN REPEAT CONTAINING"/>
    <property type="match status" value="1"/>
</dbReference>
<dbReference type="InterPro" id="IPR002110">
    <property type="entry name" value="Ankyrin_rpt"/>
</dbReference>
<comment type="caution">
    <text evidence="5">The sequence shown here is derived from an EMBL/GenBank/DDBJ whole genome shotgun (WGS) entry which is preliminary data.</text>
</comment>
<dbReference type="PROSITE" id="PS50297">
    <property type="entry name" value="ANK_REP_REGION"/>
    <property type="match status" value="8"/>
</dbReference>
<proteinExistence type="predicted"/>
<dbReference type="AlphaFoldDB" id="A0AAV2HUU2"/>
<evidence type="ECO:0000313" key="6">
    <source>
        <dbReference type="Proteomes" id="UP001497497"/>
    </source>
</evidence>
<name>A0AAV2HUU2_LYMST</name>
<feature type="repeat" description="ANK" evidence="3">
    <location>
        <begin position="314"/>
        <end position="346"/>
    </location>
</feature>
<feature type="repeat" description="ANK" evidence="3">
    <location>
        <begin position="248"/>
        <end position="280"/>
    </location>
</feature>
<feature type="compositionally biased region" description="Basic and acidic residues" evidence="4">
    <location>
        <begin position="757"/>
        <end position="785"/>
    </location>
</feature>
<gene>
    <name evidence="5" type="ORF">GSLYS_00010369001</name>
</gene>
<reference evidence="5 6" key="1">
    <citation type="submission" date="2024-04" db="EMBL/GenBank/DDBJ databases">
        <authorList>
            <consortium name="Genoscope - CEA"/>
            <person name="William W."/>
        </authorList>
    </citation>
    <scope>NUCLEOTIDE SEQUENCE [LARGE SCALE GENOMIC DNA]</scope>
</reference>
<feature type="region of interest" description="Disordered" evidence="4">
    <location>
        <begin position="719"/>
        <end position="785"/>
    </location>
</feature>
<dbReference type="EMBL" id="CAXITT010000230">
    <property type="protein sequence ID" value="CAL1536456.1"/>
    <property type="molecule type" value="Genomic_DNA"/>
</dbReference>
<feature type="repeat" description="ANK" evidence="3">
    <location>
        <begin position="105"/>
        <end position="137"/>
    </location>
</feature>
<dbReference type="SMART" id="SM00248">
    <property type="entry name" value="ANK"/>
    <property type="match status" value="13"/>
</dbReference>
<dbReference type="PANTHER" id="PTHR24173:SF74">
    <property type="entry name" value="ANKYRIN REPEAT DOMAIN-CONTAINING PROTEIN 16"/>
    <property type="match status" value="1"/>
</dbReference>
<feature type="repeat" description="ANK" evidence="3">
    <location>
        <begin position="383"/>
        <end position="415"/>
    </location>
</feature>
<evidence type="ECO:0000313" key="5">
    <source>
        <dbReference type="EMBL" id="CAL1536456.1"/>
    </source>
</evidence>
<sequence>MSNKTTVELPTFLTACAKGLKTVVKALIKSGIDINQKYNGESPLLVAARHGQTGVALFLMENGANLNEVDRGGENALMIAERNGHAHTVETLVERGYDMDAKNRSGDTSLMLAVRKWDVDLMNMMINFGANVNEKQNNTIEDTVLILAARDAPIAVVEKLVDMGANLNDHNTLGRTALMATVDKDIWPSYETKENNDKAEFLINRGADLNEKDRDGRTALMLAVVHRTRNTCEMLIGYGAHVNDKDNDGITPLLHALRTNKTDNIILLIENGADVTERDNHRNTTLMYAAKAENTDAILLLLEKGVGVDKKNDDGATALILASEEMVGKSVEVLLKAGANVNAKKHNGRTALMEAVFQKGRSFTYLVQLLIDHGGDVNGKDNDGNTVLELAIRAGHIENVRTLIEGGANIHEKVNGHGNALVLAILENKTDIVELLIKEGATDDVDEDVFMIDNAEPESSLDAVLSWSANREGTEGSVDNEHHEASMPVRDKGDETLNHIDKLITSGLADEECGKFKKKVLKNCEDALIEDVHKTDAKNMMNFFNTNWNTNTSSQADMKDKKSIKRQCKQLTFSMTKEIPNRNKVRNTGAKNQVNTCNHLRFEDKILRPVNFCKVSDNPKKKQSRFARDTIKTRNYFPVRKKITKETQVNELKLTTKTTRTRHKCKDEMLRYESGSSFSPTQYFAKTDLFKYIVQVGRKRWNPSQDQYVETSGKCWKPQAETPTLGSLRDRKTEIPSDMRHQKSRKPPDKRHLKSRKPPDIRHQKTRKPTDIRHPKSRTPPDRGRNKLCLVVERALKYWECRRTIGLFGKHANNCTEVNKMLGWSLDEKNFTDEDADAQPHRCLLSAVYDLLRAITQNSLETGGMQPTSHVLLTQKAVYLTLNVHKMERLTVQGSSCVNVTNTNFCVVD</sequence>
<evidence type="ECO:0000256" key="1">
    <source>
        <dbReference type="ARBA" id="ARBA00022737"/>
    </source>
</evidence>
<keyword evidence="1" id="KW-0677">Repeat</keyword>
<dbReference type="PROSITE" id="PS50088">
    <property type="entry name" value="ANK_REPEAT"/>
    <property type="match status" value="9"/>
</dbReference>
<feature type="repeat" description="ANK" evidence="3">
    <location>
        <begin position="281"/>
        <end position="313"/>
    </location>
</feature>
<feature type="repeat" description="ANK" evidence="3">
    <location>
        <begin position="39"/>
        <end position="71"/>
    </location>
</feature>
<feature type="repeat" description="ANK" evidence="3">
    <location>
        <begin position="215"/>
        <end position="247"/>
    </location>
</feature>
<keyword evidence="2 3" id="KW-0040">ANK repeat</keyword>
<dbReference type="Gene3D" id="1.25.40.20">
    <property type="entry name" value="Ankyrin repeat-containing domain"/>
    <property type="match status" value="4"/>
</dbReference>
<protein>
    <submittedName>
        <fullName evidence="5">Uncharacterized protein</fullName>
    </submittedName>
</protein>
<dbReference type="InterPro" id="IPR036770">
    <property type="entry name" value="Ankyrin_rpt-contain_sf"/>
</dbReference>
<evidence type="ECO:0000256" key="3">
    <source>
        <dbReference type="PROSITE-ProRule" id="PRU00023"/>
    </source>
</evidence>